<organism evidence="2 3">
    <name type="scientific">Neospora caninum (strain Liverpool)</name>
    <dbReference type="NCBI Taxonomy" id="572307"/>
    <lineage>
        <taxon>Eukaryota</taxon>
        <taxon>Sar</taxon>
        <taxon>Alveolata</taxon>
        <taxon>Apicomplexa</taxon>
        <taxon>Conoidasida</taxon>
        <taxon>Coccidia</taxon>
        <taxon>Eucoccidiorida</taxon>
        <taxon>Eimeriorina</taxon>
        <taxon>Sarcocystidae</taxon>
        <taxon>Neospora</taxon>
    </lineage>
</organism>
<dbReference type="AlphaFoldDB" id="F0VMK5"/>
<sequence>MQTEAAVRYHCAHIRDRVAQHLVAQLQKLGDPEKYQATLEEYLGAVRMARIAVPTGKTFVDLTIVCPFMPTYLKEDVVSREQRALAIHAICTSPKTLDAKLTLGKDLLRRIMRTTLAFVPIFAPVAGVAWIGTGIRNATRKLASFFRSRTIEKLRLRQPPSCELKWEIQNKGSI</sequence>
<dbReference type="GeneID" id="13446668"/>
<protein>
    <recommendedName>
        <fullName evidence="4">Transmembrane protein</fullName>
    </recommendedName>
</protein>
<dbReference type="OMA" id="ICTSPKT"/>
<evidence type="ECO:0000313" key="2">
    <source>
        <dbReference type="EMBL" id="CBZ54951.1"/>
    </source>
</evidence>
<dbReference type="VEuPathDB" id="ToxoDB:NCLIV_053780"/>
<evidence type="ECO:0000256" key="1">
    <source>
        <dbReference type="SAM" id="Phobius"/>
    </source>
</evidence>
<dbReference type="InParanoid" id="F0VMK5"/>
<evidence type="ECO:0000313" key="3">
    <source>
        <dbReference type="Proteomes" id="UP000007494"/>
    </source>
</evidence>
<dbReference type="Proteomes" id="UP000007494">
    <property type="component" value="Chromosome XI"/>
</dbReference>
<accession>F0VMK5</accession>
<dbReference type="eggNOG" id="ENOG502TMP3">
    <property type="taxonomic scope" value="Eukaryota"/>
</dbReference>
<evidence type="ECO:0008006" key="4">
    <source>
        <dbReference type="Google" id="ProtNLM"/>
    </source>
</evidence>
<gene>
    <name evidence="2" type="ORF">NCLIV_053780</name>
</gene>
<dbReference type="RefSeq" id="XP_003884979.1">
    <property type="nucleotide sequence ID" value="XM_003884930.1"/>
</dbReference>
<keyword evidence="1" id="KW-0812">Transmembrane</keyword>
<dbReference type="EMBL" id="FR823392">
    <property type="protein sequence ID" value="CBZ54951.1"/>
    <property type="molecule type" value="Genomic_DNA"/>
</dbReference>
<dbReference type="OrthoDB" id="330603at2759"/>
<proteinExistence type="predicted"/>
<keyword evidence="1" id="KW-1133">Transmembrane helix</keyword>
<feature type="transmembrane region" description="Helical" evidence="1">
    <location>
        <begin position="115"/>
        <end position="135"/>
    </location>
</feature>
<reference evidence="3" key="1">
    <citation type="journal article" date="2012" name="PLoS Pathog.">
        <title>Comparative genomics of the apicomplexan parasites Toxoplasma gondii and Neospora caninum: Coccidia differing in host range and transmission strategy.</title>
        <authorList>
            <person name="Reid A.J."/>
            <person name="Vermont S.J."/>
            <person name="Cotton J.A."/>
            <person name="Harris D."/>
            <person name="Hill-Cawthorne G.A."/>
            <person name="Konen-Waisman S."/>
            <person name="Latham S.M."/>
            <person name="Mourier T."/>
            <person name="Norton R."/>
            <person name="Quail M.A."/>
            <person name="Sanders M."/>
            <person name="Shanmugam D."/>
            <person name="Sohal A."/>
            <person name="Wasmuth J.D."/>
            <person name="Brunk B."/>
            <person name="Grigg M.E."/>
            <person name="Howard J.C."/>
            <person name="Parkinson J."/>
            <person name="Roos D.S."/>
            <person name="Trees A.J."/>
            <person name="Berriman M."/>
            <person name="Pain A."/>
            <person name="Wastling J.M."/>
        </authorList>
    </citation>
    <scope>NUCLEOTIDE SEQUENCE [LARGE SCALE GENOMIC DNA]</scope>
    <source>
        <strain evidence="3">Liverpool</strain>
    </source>
</reference>
<name>F0VMK5_NEOCL</name>
<keyword evidence="1" id="KW-0472">Membrane</keyword>
<keyword evidence="3" id="KW-1185">Reference proteome</keyword>